<feature type="transmembrane region" description="Helical" evidence="2">
    <location>
        <begin position="187"/>
        <end position="212"/>
    </location>
</feature>
<keyword evidence="2" id="KW-1133">Transmembrane helix</keyword>
<dbReference type="PANTHER" id="PTHR41795:SF1">
    <property type="entry name" value="EXOPOLYSACCHARIDE SYNTHESIS PROTEIN"/>
    <property type="match status" value="1"/>
</dbReference>
<protein>
    <submittedName>
        <fullName evidence="3">Exopolysaccharide biosynthesis protein</fullName>
    </submittedName>
</protein>
<gene>
    <name evidence="3" type="ORF">MWN33_03915</name>
</gene>
<dbReference type="Proteomes" id="UP001202867">
    <property type="component" value="Unassembled WGS sequence"/>
</dbReference>
<keyword evidence="4" id="KW-1185">Reference proteome</keyword>
<evidence type="ECO:0000256" key="1">
    <source>
        <dbReference type="SAM" id="MobiDB-lite"/>
    </source>
</evidence>
<dbReference type="PANTHER" id="PTHR41795">
    <property type="entry name" value="EXOPOLYSACCHARIDE SYNTHESIS PROTEIN"/>
    <property type="match status" value="1"/>
</dbReference>
<reference evidence="3 4" key="1">
    <citation type="submission" date="2022-04" db="EMBL/GenBank/DDBJ databases">
        <authorList>
            <person name="Grouzdev D.S."/>
            <person name="Pantiukh K.S."/>
            <person name="Krutkina M.S."/>
        </authorList>
    </citation>
    <scope>NUCLEOTIDE SEQUENCE [LARGE SCALE GENOMIC DNA]</scope>
    <source>
        <strain evidence="3 4">Jip08</strain>
    </source>
</reference>
<sequence length="224" mass="23993">MPCEPPSEQIDRETRESAAAPASEETVRLSDVLRRIAADSRHERIAVGDLLKAMRERAFGPLMLIFALPNVLPTPPGTSSVLGAPLIFLAAQLALGRSPWLPPLIARRSIARKDFAAFVDKATPWLAKAERLLRPRLGVLAHPPAEYVVGAVCFVLAVVLVLPIPLGNMLPALAICILALGILERDGLWILVGVALAALSLFVVSGVVWAFVKAGLFLLHSLIG</sequence>
<evidence type="ECO:0000256" key="2">
    <source>
        <dbReference type="SAM" id="Phobius"/>
    </source>
</evidence>
<reference evidence="4" key="2">
    <citation type="submission" date="2023-07" db="EMBL/GenBank/DDBJ databases">
        <title>Ancylobacter moscoviensis sp. nov., facultatively methylotrophic bacteria from activated sludge and the reclassification of Starkeya novella (Starkey 1934) Kelly et al. 2000 as Ancylobacter novellus comb. nov., Starkeya koreensis Im et al. 2006 as Ancylobacter koreensis comb.nov., Angulomicrobium tetraedrale Vasil'eva et al. 1986 as Ancylobacter tetraedralis comb. nov., Angulomicrobium amanitiforme Fritz et al. 2004 as Ancylobacter amanitiformis comb. nov. and Methylorhabdus multivorans Doronina et al. 1996 as Ancylobacter multivorans comb. nov. and emended description of the genus Ancylobacter.</title>
        <authorList>
            <person name="Doronina N."/>
            <person name="Chemodurova A."/>
            <person name="Grouzdev D."/>
            <person name="Koziaeva V."/>
            <person name="Shi W."/>
            <person name="Wu L."/>
            <person name="Kaparullina E."/>
        </authorList>
    </citation>
    <scope>NUCLEOTIDE SEQUENCE [LARGE SCALE GENOMIC DNA]</scope>
    <source>
        <strain evidence="4">Jip08</strain>
    </source>
</reference>
<feature type="transmembrane region" description="Helical" evidence="2">
    <location>
        <begin position="147"/>
        <end position="180"/>
    </location>
</feature>
<proteinExistence type="predicted"/>
<name>A0ABT0DIR4_9HYPH</name>
<keyword evidence="2" id="KW-0812">Transmembrane</keyword>
<dbReference type="PIRSF" id="PIRSF033239">
    <property type="entry name" value="ExoD"/>
    <property type="match status" value="1"/>
</dbReference>
<dbReference type="Pfam" id="PF06055">
    <property type="entry name" value="ExoD"/>
    <property type="match status" value="1"/>
</dbReference>
<dbReference type="InterPro" id="IPR010331">
    <property type="entry name" value="ExoD"/>
</dbReference>
<dbReference type="EMBL" id="JALKCG010000001">
    <property type="protein sequence ID" value="MCK0207175.1"/>
    <property type="molecule type" value="Genomic_DNA"/>
</dbReference>
<keyword evidence="2" id="KW-0472">Membrane</keyword>
<evidence type="ECO:0000313" key="4">
    <source>
        <dbReference type="Proteomes" id="UP001202867"/>
    </source>
</evidence>
<evidence type="ECO:0000313" key="3">
    <source>
        <dbReference type="EMBL" id="MCK0207175.1"/>
    </source>
</evidence>
<accession>A0ABT0DIR4</accession>
<feature type="region of interest" description="Disordered" evidence="1">
    <location>
        <begin position="1"/>
        <end position="23"/>
    </location>
</feature>
<organism evidence="3 4">
    <name type="scientific">Ancylobacter koreensis</name>
    <dbReference type="NCBI Taxonomy" id="266121"/>
    <lineage>
        <taxon>Bacteria</taxon>
        <taxon>Pseudomonadati</taxon>
        <taxon>Pseudomonadota</taxon>
        <taxon>Alphaproteobacteria</taxon>
        <taxon>Hyphomicrobiales</taxon>
        <taxon>Xanthobacteraceae</taxon>
        <taxon>Ancylobacter</taxon>
    </lineage>
</organism>
<comment type="caution">
    <text evidence="3">The sequence shown here is derived from an EMBL/GenBank/DDBJ whole genome shotgun (WGS) entry which is preliminary data.</text>
</comment>